<keyword evidence="2" id="KW-0328">Glycosyltransferase</keyword>
<dbReference type="OrthoDB" id="47375at2759"/>
<protein>
    <submittedName>
        <fullName evidence="4">Glycosyltransferase family 25 protein</fullName>
    </submittedName>
</protein>
<dbReference type="CDD" id="cd06532">
    <property type="entry name" value="Glyco_transf_25"/>
    <property type="match status" value="1"/>
</dbReference>
<evidence type="ECO:0000256" key="1">
    <source>
        <dbReference type="ARBA" id="ARBA00006721"/>
    </source>
</evidence>
<proteinExistence type="inferred from homology"/>
<dbReference type="InterPro" id="IPR002654">
    <property type="entry name" value="Glyco_trans_25"/>
</dbReference>
<dbReference type="RefSeq" id="XP_024718790.1">
    <property type="nucleotide sequence ID" value="XM_024861059.1"/>
</dbReference>
<name>A0A2T3AVW8_AMORE</name>
<evidence type="ECO:0000256" key="3">
    <source>
        <dbReference type="ARBA" id="ARBA00022679"/>
    </source>
</evidence>
<dbReference type="PANTHER" id="PTHR10730">
    <property type="entry name" value="PROCOLLAGEN-LYSINE,2-OXOGLUTARATE 5-DIOXYGENASE/GLYCOSYLTRANSFERASE 25 FAMILY MEMBER"/>
    <property type="match status" value="1"/>
</dbReference>
<evidence type="ECO:0000313" key="5">
    <source>
        <dbReference type="Proteomes" id="UP000241818"/>
    </source>
</evidence>
<keyword evidence="5" id="KW-1185">Reference proteome</keyword>
<sequence length="338" mass="38170">FSRVFVVALPDRTDKRDAMSLAASLTGIKFDWIDGVNGELIPEKAIPEGWPKDETPHTLGCWRGHMNAVQTQEQISSALILEDDADWDVTLKSQLIEFARGTRFLQESSTQSDLSRSGGSEPTSPYGDDWDLLWLGHCGTRNREDEDQKYYVIHDDPTAVPQHLWGYPRRQPNLTPAALRGQNSRVVYSPVRGLCMFGYALSLRGAQRLLYHQSISGHAAVSDRALQRICNSRFMGFKCFAPYPTLIGTHKAAGVTAKDSDREDTSKARGGFREVAETGQIVYSTRLNMERLMMGNQSVRSQWPKETKMEEIDRTLTLPRGQGVWVTKDQYEPFERPN</sequence>
<feature type="non-terminal residue" evidence="4">
    <location>
        <position position="1"/>
    </location>
</feature>
<dbReference type="InterPro" id="IPR050757">
    <property type="entry name" value="Collagen_mod_GT25"/>
</dbReference>
<accession>A0A2T3AVW8</accession>
<dbReference type="STRING" id="857342.A0A2T3AVW8"/>
<evidence type="ECO:0000256" key="2">
    <source>
        <dbReference type="ARBA" id="ARBA00022676"/>
    </source>
</evidence>
<dbReference type="PANTHER" id="PTHR10730:SF53">
    <property type="entry name" value="GLYCOSYLTRANSFERASE 25 FAMILY MEMBER"/>
    <property type="match status" value="1"/>
</dbReference>
<dbReference type="GO" id="GO:0016740">
    <property type="term" value="F:transferase activity"/>
    <property type="evidence" value="ECO:0007669"/>
    <property type="project" value="UniProtKB-KW"/>
</dbReference>
<gene>
    <name evidence="4" type="ORF">M430DRAFT_106166</name>
</gene>
<comment type="similarity">
    <text evidence="1">Belongs to the glycosyltransferase 25 family.</text>
</comment>
<dbReference type="InParanoid" id="A0A2T3AVW8"/>
<dbReference type="AlphaFoldDB" id="A0A2T3AVW8"/>
<reference evidence="4 5" key="1">
    <citation type="journal article" date="2018" name="New Phytol.">
        <title>Comparative genomics and transcriptomics depict ericoid mycorrhizal fungi as versatile saprotrophs and plant mutualists.</title>
        <authorList>
            <person name="Martino E."/>
            <person name="Morin E."/>
            <person name="Grelet G.A."/>
            <person name="Kuo A."/>
            <person name="Kohler A."/>
            <person name="Daghino S."/>
            <person name="Barry K.W."/>
            <person name="Cichocki N."/>
            <person name="Clum A."/>
            <person name="Dockter R.B."/>
            <person name="Hainaut M."/>
            <person name="Kuo R.C."/>
            <person name="LaButti K."/>
            <person name="Lindahl B.D."/>
            <person name="Lindquist E.A."/>
            <person name="Lipzen A."/>
            <person name="Khouja H.R."/>
            <person name="Magnuson J."/>
            <person name="Murat C."/>
            <person name="Ohm R.A."/>
            <person name="Singer S.W."/>
            <person name="Spatafora J.W."/>
            <person name="Wang M."/>
            <person name="Veneault-Fourrey C."/>
            <person name="Henrissat B."/>
            <person name="Grigoriev I.V."/>
            <person name="Martin F.M."/>
            <person name="Perotto S."/>
        </authorList>
    </citation>
    <scope>NUCLEOTIDE SEQUENCE [LARGE SCALE GENOMIC DNA]</scope>
    <source>
        <strain evidence="4 5">ATCC 22711</strain>
    </source>
</reference>
<evidence type="ECO:0000313" key="4">
    <source>
        <dbReference type="EMBL" id="PSS12799.1"/>
    </source>
</evidence>
<dbReference type="Proteomes" id="UP000241818">
    <property type="component" value="Unassembled WGS sequence"/>
</dbReference>
<keyword evidence="3 4" id="KW-0808">Transferase</keyword>
<organism evidence="4 5">
    <name type="scientific">Amorphotheca resinae ATCC 22711</name>
    <dbReference type="NCBI Taxonomy" id="857342"/>
    <lineage>
        <taxon>Eukaryota</taxon>
        <taxon>Fungi</taxon>
        <taxon>Dikarya</taxon>
        <taxon>Ascomycota</taxon>
        <taxon>Pezizomycotina</taxon>
        <taxon>Leotiomycetes</taxon>
        <taxon>Helotiales</taxon>
        <taxon>Amorphothecaceae</taxon>
        <taxon>Amorphotheca</taxon>
    </lineage>
</organism>
<dbReference type="GeneID" id="36569140"/>
<dbReference type="EMBL" id="KZ679014">
    <property type="protein sequence ID" value="PSS12799.1"/>
    <property type="molecule type" value="Genomic_DNA"/>
</dbReference>